<evidence type="ECO:0000259" key="1">
    <source>
        <dbReference type="PROSITE" id="PS50105"/>
    </source>
</evidence>
<organism evidence="2">
    <name type="scientific">Lotharella oceanica</name>
    <dbReference type="NCBI Taxonomy" id="641309"/>
    <lineage>
        <taxon>Eukaryota</taxon>
        <taxon>Sar</taxon>
        <taxon>Rhizaria</taxon>
        <taxon>Cercozoa</taxon>
        <taxon>Chlorarachniophyceae</taxon>
        <taxon>Lotharella</taxon>
    </lineage>
</organism>
<evidence type="ECO:0000313" key="2">
    <source>
        <dbReference type="EMBL" id="CAD9778058.1"/>
    </source>
</evidence>
<dbReference type="PROSITE" id="PS50105">
    <property type="entry name" value="SAM_DOMAIN"/>
    <property type="match status" value="1"/>
</dbReference>
<reference evidence="2" key="1">
    <citation type="submission" date="2021-01" db="EMBL/GenBank/DDBJ databases">
        <authorList>
            <person name="Corre E."/>
            <person name="Pelletier E."/>
            <person name="Niang G."/>
            <person name="Scheremetjew M."/>
            <person name="Finn R."/>
            <person name="Kale V."/>
            <person name="Holt S."/>
            <person name="Cochrane G."/>
            <person name="Meng A."/>
            <person name="Brown T."/>
            <person name="Cohen L."/>
        </authorList>
    </citation>
    <scope>NUCLEOTIDE SEQUENCE</scope>
    <source>
        <strain evidence="2">CCMP622</strain>
    </source>
</reference>
<dbReference type="EMBL" id="HBHP01035866">
    <property type="protein sequence ID" value="CAD9778058.1"/>
    <property type="molecule type" value="Transcribed_RNA"/>
</dbReference>
<protein>
    <recommendedName>
        <fullName evidence="1">SAM domain-containing protein</fullName>
    </recommendedName>
</protein>
<name>A0A7S2U5G0_9EUKA</name>
<proteinExistence type="predicted"/>
<dbReference type="SUPFAM" id="SSF47769">
    <property type="entry name" value="SAM/Pointed domain"/>
    <property type="match status" value="1"/>
</dbReference>
<dbReference type="AlphaFoldDB" id="A0A7S2U5G0"/>
<dbReference type="InterPro" id="IPR013761">
    <property type="entry name" value="SAM/pointed_sf"/>
</dbReference>
<feature type="domain" description="SAM" evidence="1">
    <location>
        <begin position="59"/>
        <end position="123"/>
    </location>
</feature>
<accession>A0A7S2U5G0</accession>
<dbReference type="InterPro" id="IPR001660">
    <property type="entry name" value="SAM"/>
</dbReference>
<gene>
    <name evidence="2" type="ORF">LSP00402_LOCUS22074</name>
</gene>
<sequence length="174" mass="20347">MEHVEADALTEADKVQAQAEFENLLNGQSPDIEKINWPLPQAPPPNWPANYSLREYMRWGRKEIAEYLDKLKIGHLKQTVLSYIQTGEQFMLINKKYITDHLGVTQPSDIARLLYGILWLIQSKAHWSGKYEIVPYLQEGEVRFREKQSEVETMRLPAEFSWDLWPVLLKHKVG</sequence>